<dbReference type="GO" id="GO:0005739">
    <property type="term" value="C:mitochondrion"/>
    <property type="evidence" value="ECO:0007669"/>
    <property type="project" value="TreeGrafter"/>
</dbReference>
<evidence type="ECO:0000313" key="6">
    <source>
        <dbReference type="Proteomes" id="UP000319731"/>
    </source>
</evidence>
<evidence type="ECO:0000256" key="4">
    <source>
        <dbReference type="SAM" id="MobiDB-lite"/>
    </source>
</evidence>
<dbReference type="RefSeq" id="XP_031023072.1">
    <property type="nucleotide sequence ID" value="XM_031170944.1"/>
</dbReference>
<sequence length="185" mass="20678">MSAETPTLSEVFDVNDPHDSQTTDTDLRYLAYFARARALLLPLAFRPLVYRSIVNLGYAVSWGYVATDVTLEAIKENKRQGSTNESLARVILSRGVFQSLASMALPAFTIHQTVHIVTNLMKRRPGLSPLMMRLGPTAAGLMVVPALPIMFDHPVEYAVERIFDTVWPSESAHRHASEHETKKEL</sequence>
<dbReference type="OrthoDB" id="424969at2759"/>
<dbReference type="PANTHER" id="PTHR11001">
    <property type="entry name" value="MITOCHONDRIAL FISSION PROCESS PROTEIN 1"/>
    <property type="match status" value="1"/>
</dbReference>
<proteinExistence type="inferred from homology"/>
<evidence type="ECO:0000256" key="2">
    <source>
        <dbReference type="ARBA" id="ARBA00017835"/>
    </source>
</evidence>
<dbReference type="GO" id="GO:0000266">
    <property type="term" value="P:mitochondrial fission"/>
    <property type="evidence" value="ECO:0007669"/>
    <property type="project" value="TreeGrafter"/>
</dbReference>
<evidence type="ECO:0000313" key="5">
    <source>
        <dbReference type="EMBL" id="TPX31713.1"/>
    </source>
</evidence>
<reference evidence="5 6" key="1">
    <citation type="journal article" date="2019" name="Sci. Rep.">
        <title>Comparative genomics of chytrid fungi reveal insights into the obligate biotrophic and pathogenic lifestyle of Synchytrium endobioticum.</title>
        <authorList>
            <person name="van de Vossenberg B.T.L.H."/>
            <person name="Warris S."/>
            <person name="Nguyen H.D.T."/>
            <person name="van Gent-Pelzer M.P.E."/>
            <person name="Joly D.L."/>
            <person name="van de Geest H.C."/>
            <person name="Bonants P.J.M."/>
            <person name="Smith D.S."/>
            <person name="Levesque C.A."/>
            <person name="van der Lee T.A.J."/>
        </authorList>
    </citation>
    <scope>NUCLEOTIDE SEQUENCE [LARGE SCALE GENOMIC DNA]</scope>
    <source>
        <strain evidence="5 6">JEL517</strain>
    </source>
</reference>
<evidence type="ECO:0000256" key="1">
    <source>
        <dbReference type="ARBA" id="ARBA00009224"/>
    </source>
</evidence>
<dbReference type="EMBL" id="QEAO01000040">
    <property type="protein sequence ID" value="TPX31713.1"/>
    <property type="molecule type" value="Genomic_DNA"/>
</dbReference>
<comment type="caution">
    <text evidence="5">The sequence shown here is derived from an EMBL/GenBank/DDBJ whole genome shotgun (WGS) entry which is preliminary data.</text>
</comment>
<comment type="similarity">
    <text evidence="1">Belongs to the MTFP1 family.</text>
</comment>
<dbReference type="AlphaFoldDB" id="A0A507C2H7"/>
<protein>
    <recommendedName>
        <fullName evidence="2">Mitochondrial fission process protein 1</fullName>
    </recommendedName>
    <alternativeName>
        <fullName evidence="3">Mitochondrial 18 kDa protein</fullName>
    </alternativeName>
</protein>
<keyword evidence="6" id="KW-1185">Reference proteome</keyword>
<dbReference type="GeneID" id="42006241"/>
<dbReference type="Pfam" id="PF10558">
    <property type="entry name" value="MTP18"/>
    <property type="match status" value="2"/>
</dbReference>
<name>A0A507C2H7_9FUNG</name>
<organism evidence="5 6">
    <name type="scientific">Synchytrium microbalum</name>
    <dbReference type="NCBI Taxonomy" id="1806994"/>
    <lineage>
        <taxon>Eukaryota</taxon>
        <taxon>Fungi</taxon>
        <taxon>Fungi incertae sedis</taxon>
        <taxon>Chytridiomycota</taxon>
        <taxon>Chytridiomycota incertae sedis</taxon>
        <taxon>Chytridiomycetes</taxon>
        <taxon>Synchytriales</taxon>
        <taxon>Synchytriaceae</taxon>
        <taxon>Synchytrium</taxon>
    </lineage>
</organism>
<accession>A0A507C2H7</accession>
<dbReference type="Proteomes" id="UP000319731">
    <property type="component" value="Unassembled WGS sequence"/>
</dbReference>
<evidence type="ECO:0000256" key="3">
    <source>
        <dbReference type="ARBA" id="ARBA00029631"/>
    </source>
</evidence>
<dbReference type="InterPro" id="IPR019560">
    <property type="entry name" value="Mitochondrial_18_kDa_protein"/>
</dbReference>
<feature type="region of interest" description="Disordered" evidence="4">
    <location>
        <begin position="1"/>
        <end position="21"/>
    </location>
</feature>
<gene>
    <name evidence="5" type="ORF">SmJEL517_g05016</name>
</gene>
<dbReference type="PANTHER" id="PTHR11001:SF2">
    <property type="entry name" value="MITOCHONDRIAL FISSION PROCESS PROTEIN 1"/>
    <property type="match status" value="1"/>
</dbReference>